<dbReference type="Pfam" id="PF01312">
    <property type="entry name" value="Bac_export_2"/>
    <property type="match status" value="1"/>
</dbReference>
<dbReference type="InterPro" id="IPR006135">
    <property type="entry name" value="T3SS_substrate_exporter"/>
</dbReference>
<feature type="transmembrane region" description="Helical" evidence="13">
    <location>
        <begin position="147"/>
        <end position="167"/>
    </location>
</feature>
<dbReference type="InterPro" id="IPR006136">
    <property type="entry name" value="FlhB"/>
</dbReference>
<dbReference type="NCBIfam" id="TIGR00328">
    <property type="entry name" value="flhB"/>
    <property type="match status" value="1"/>
</dbReference>
<keyword evidence="5" id="KW-1003">Cell membrane</keyword>
<name>A0A3B0TM66_9ZZZZ</name>
<evidence type="ECO:0000256" key="13">
    <source>
        <dbReference type="SAM" id="Phobius"/>
    </source>
</evidence>
<dbReference type="FunFam" id="3.40.1690.10:FF:000001">
    <property type="entry name" value="Flagellar biosynthetic protein FlhB"/>
    <property type="match status" value="1"/>
</dbReference>
<proteinExistence type="inferred from homology"/>
<evidence type="ECO:0000313" key="14">
    <source>
        <dbReference type="EMBL" id="VAW19755.1"/>
    </source>
</evidence>
<dbReference type="PANTHER" id="PTHR30531">
    <property type="entry name" value="FLAGELLAR BIOSYNTHETIC PROTEIN FLHB"/>
    <property type="match status" value="1"/>
</dbReference>
<keyword evidence="7" id="KW-1005">Bacterial flagellum biogenesis</keyword>
<dbReference type="Gene3D" id="6.10.250.2080">
    <property type="match status" value="1"/>
</dbReference>
<evidence type="ECO:0000256" key="5">
    <source>
        <dbReference type="ARBA" id="ARBA00022475"/>
    </source>
</evidence>
<dbReference type="GO" id="GO:0009306">
    <property type="term" value="P:protein secretion"/>
    <property type="evidence" value="ECO:0007669"/>
    <property type="project" value="InterPro"/>
</dbReference>
<keyword evidence="4" id="KW-0813">Transport</keyword>
<organism evidence="14">
    <name type="scientific">hydrothermal vent metagenome</name>
    <dbReference type="NCBI Taxonomy" id="652676"/>
    <lineage>
        <taxon>unclassified sequences</taxon>
        <taxon>metagenomes</taxon>
        <taxon>ecological metagenomes</taxon>
    </lineage>
</organism>
<feature type="region of interest" description="Disordered" evidence="12">
    <location>
        <begin position="1"/>
        <end position="26"/>
    </location>
</feature>
<comment type="similarity">
    <text evidence="2">Belongs to the type III secretion exporter family.</text>
</comment>
<feature type="transmembrane region" description="Helical" evidence="13">
    <location>
        <begin position="90"/>
        <end position="111"/>
    </location>
</feature>
<evidence type="ECO:0000256" key="7">
    <source>
        <dbReference type="ARBA" id="ARBA00022795"/>
    </source>
</evidence>
<protein>
    <recommendedName>
        <fullName evidence="3">Flagellar biosynthetic protein FlhB</fullName>
    </recommendedName>
</protein>
<keyword evidence="8" id="KW-0653">Protein transport</keyword>
<dbReference type="SUPFAM" id="SSF160544">
    <property type="entry name" value="EscU C-terminal domain-like"/>
    <property type="match status" value="1"/>
</dbReference>
<feature type="transmembrane region" description="Helical" evidence="13">
    <location>
        <begin position="187"/>
        <end position="212"/>
    </location>
</feature>
<dbReference type="GO" id="GO:0044780">
    <property type="term" value="P:bacterial-type flagellum assembly"/>
    <property type="evidence" value="ECO:0007669"/>
    <property type="project" value="InterPro"/>
</dbReference>
<keyword evidence="14" id="KW-0969">Cilium</keyword>
<evidence type="ECO:0000256" key="3">
    <source>
        <dbReference type="ARBA" id="ARBA00021622"/>
    </source>
</evidence>
<dbReference type="Gene3D" id="3.40.1690.10">
    <property type="entry name" value="secretion proteins EscU"/>
    <property type="match status" value="1"/>
</dbReference>
<accession>A0A3B0TM66</accession>
<reference evidence="14" key="1">
    <citation type="submission" date="2018-06" db="EMBL/GenBank/DDBJ databases">
        <authorList>
            <person name="Zhirakovskaya E."/>
        </authorList>
    </citation>
    <scope>NUCLEOTIDE SEQUENCE</scope>
</reference>
<dbReference type="PANTHER" id="PTHR30531:SF12">
    <property type="entry name" value="FLAGELLAR BIOSYNTHETIC PROTEIN FLHB"/>
    <property type="match status" value="1"/>
</dbReference>
<evidence type="ECO:0000256" key="9">
    <source>
        <dbReference type="ARBA" id="ARBA00022989"/>
    </source>
</evidence>
<dbReference type="AlphaFoldDB" id="A0A3B0TM66"/>
<comment type="subcellular location">
    <subcellularLocation>
        <location evidence="1">Cell membrane</location>
        <topology evidence="1">Multi-pass membrane protein</topology>
    </subcellularLocation>
</comment>
<dbReference type="PRINTS" id="PR00950">
    <property type="entry name" value="TYPE3IMSPROT"/>
</dbReference>
<keyword evidence="14" id="KW-0966">Cell projection</keyword>
<dbReference type="InterPro" id="IPR029025">
    <property type="entry name" value="T3SS_substrate_exporter_C"/>
</dbReference>
<keyword evidence="10 13" id="KW-0472">Membrane</keyword>
<evidence type="ECO:0000256" key="6">
    <source>
        <dbReference type="ARBA" id="ARBA00022692"/>
    </source>
</evidence>
<keyword evidence="6 13" id="KW-0812">Transmembrane</keyword>
<keyword evidence="14" id="KW-0282">Flagellum</keyword>
<evidence type="ECO:0000256" key="10">
    <source>
        <dbReference type="ARBA" id="ARBA00023136"/>
    </source>
</evidence>
<gene>
    <name evidence="14" type="ORF">MNBD_ALPHA11-187</name>
</gene>
<evidence type="ECO:0000256" key="8">
    <source>
        <dbReference type="ARBA" id="ARBA00022927"/>
    </source>
</evidence>
<feature type="transmembrane region" description="Helical" evidence="13">
    <location>
        <begin position="34"/>
        <end position="53"/>
    </location>
</feature>
<dbReference type="EMBL" id="UOEQ01000235">
    <property type="protein sequence ID" value="VAW19755.1"/>
    <property type="molecule type" value="Genomic_DNA"/>
</dbReference>
<evidence type="ECO:0000256" key="12">
    <source>
        <dbReference type="SAM" id="MobiDB-lite"/>
    </source>
</evidence>
<keyword evidence="9 13" id="KW-1133">Transmembrane helix</keyword>
<evidence type="ECO:0000256" key="2">
    <source>
        <dbReference type="ARBA" id="ARBA00010690"/>
    </source>
</evidence>
<evidence type="ECO:0000256" key="11">
    <source>
        <dbReference type="ARBA" id="ARBA00023225"/>
    </source>
</evidence>
<dbReference type="GO" id="GO:0005886">
    <property type="term" value="C:plasma membrane"/>
    <property type="evidence" value="ECO:0007669"/>
    <property type="project" value="UniProtKB-SubCell"/>
</dbReference>
<sequence>MADEPDKSEKTEDATQHKLDEAHKKGDVAKSQEVTTWFMMLGSALMFSLIAPITSANLMNQMKTVIANADQFELAGSGIQTLFRSLSQTILWTAMVPLAFLVVFAIAANLVQHKLVWSLDPIKPKLSKISPLKGMERLFSMEAMVNFIKGLIKITLVGVVVFVVMWSQRDRLETMMSADLWLVLSNFQALGIQIFIATLAIVTVVAIADFMYQKHKYFEKQKMTIKEVRDEHKSMEGDPKIKQRIRQIRSEKSRKRMMAAVPDATVVVTNPTHFAVALKYEKDMAAPICIAKGADAVALRIRTMAKDNEVPIVENPPLARALYASVEIDQIVPEEHFRAVAQVIGYVMQLKQKASWRS</sequence>
<evidence type="ECO:0000256" key="4">
    <source>
        <dbReference type="ARBA" id="ARBA00022448"/>
    </source>
</evidence>
<evidence type="ECO:0000256" key="1">
    <source>
        <dbReference type="ARBA" id="ARBA00004651"/>
    </source>
</evidence>
<keyword evidence="11" id="KW-1006">Bacterial flagellum protein export</keyword>